<gene>
    <name evidence="2" type="ORF">FEF34_39200</name>
</gene>
<keyword evidence="3" id="KW-1185">Reference proteome</keyword>
<comment type="caution">
    <text evidence="2">The sequence shown here is derived from an EMBL/GenBank/DDBJ whole genome shotgun (WGS) entry which is preliminary data.</text>
</comment>
<dbReference type="Proteomes" id="UP000305921">
    <property type="component" value="Unassembled WGS sequence"/>
</dbReference>
<reference evidence="2 3" key="1">
    <citation type="submission" date="2019-05" db="EMBL/GenBank/DDBJ databases">
        <title>Streptomyces marianii sp. nov., a novel marine actinomycete from southern coast of India.</title>
        <authorList>
            <person name="Iniyan A.M."/>
            <person name="Wink J."/>
            <person name="Ramprasad E."/>
            <person name="Ramana C.V."/>
            <person name="Bunk B."/>
            <person name="Sproer C."/>
            <person name="Joseph F.-J.R.S."/>
            <person name="Vincent S.G.P."/>
        </authorList>
    </citation>
    <scope>NUCLEOTIDE SEQUENCE [LARGE SCALE GENOMIC DNA]</scope>
    <source>
        <strain evidence="2 3">ICN19</strain>
    </source>
</reference>
<feature type="transmembrane region" description="Helical" evidence="1">
    <location>
        <begin position="80"/>
        <end position="102"/>
    </location>
</feature>
<accession>A0A5R9DUI0</accession>
<name>A0A5R9DUI0_9ACTN</name>
<feature type="transmembrane region" description="Helical" evidence="1">
    <location>
        <begin position="219"/>
        <end position="237"/>
    </location>
</feature>
<dbReference type="OrthoDB" id="4217684at2"/>
<evidence type="ECO:0000256" key="1">
    <source>
        <dbReference type="SAM" id="Phobius"/>
    </source>
</evidence>
<feature type="transmembrane region" description="Helical" evidence="1">
    <location>
        <begin position="114"/>
        <end position="135"/>
    </location>
</feature>
<dbReference type="AlphaFoldDB" id="A0A5R9DUI0"/>
<evidence type="ECO:0000313" key="2">
    <source>
        <dbReference type="EMBL" id="TLQ39408.1"/>
    </source>
</evidence>
<proteinExistence type="predicted"/>
<evidence type="ECO:0000313" key="3">
    <source>
        <dbReference type="Proteomes" id="UP000305921"/>
    </source>
</evidence>
<feature type="transmembrane region" description="Helical" evidence="1">
    <location>
        <begin position="40"/>
        <end position="60"/>
    </location>
</feature>
<feature type="transmembrane region" description="Helical" evidence="1">
    <location>
        <begin position="150"/>
        <end position="177"/>
    </location>
</feature>
<feature type="transmembrane region" description="Helical" evidence="1">
    <location>
        <begin position="189"/>
        <end position="207"/>
    </location>
</feature>
<keyword evidence="1" id="KW-0472">Membrane</keyword>
<organism evidence="2 3">
    <name type="scientific">Streptomyces marianii</name>
    <dbReference type="NCBI Taxonomy" id="1817406"/>
    <lineage>
        <taxon>Bacteria</taxon>
        <taxon>Bacillati</taxon>
        <taxon>Actinomycetota</taxon>
        <taxon>Actinomycetes</taxon>
        <taxon>Kitasatosporales</taxon>
        <taxon>Streptomycetaceae</taxon>
        <taxon>Streptomyces</taxon>
    </lineage>
</organism>
<protein>
    <submittedName>
        <fullName evidence="2">Uncharacterized protein</fullName>
    </submittedName>
</protein>
<keyword evidence="1" id="KW-1133">Transmembrane helix</keyword>
<dbReference type="RefSeq" id="WP_138058218.1">
    <property type="nucleotide sequence ID" value="NZ_VAWE01000002.1"/>
</dbReference>
<keyword evidence="1" id="KW-0812">Transmembrane</keyword>
<sequence>MQYTTHPTSTRTRPGCLMLPFALAARVFRPSRPGRIADRTIEGLQIARTGIGLGATAWVLYAYPMQESLPSFAKDELTEILISTGVLVVAGPMALALFVAAARAPGRAVYVRRLSGPLVGFGALFASVLVLFLLLQNSGGARLAPQFGPFQIVFLLVALAAVLFAVPFGLASAVLCVHYVFRTGDVHEILPPLLSPLLVWVMFGFQLADGPPVAAPEQVQLLFLVGPPLSVTLLSLWELRRLRTRFGITIRGALHRSCGPATGR</sequence>
<dbReference type="EMBL" id="VAWE01000002">
    <property type="protein sequence ID" value="TLQ39408.1"/>
    <property type="molecule type" value="Genomic_DNA"/>
</dbReference>